<organism evidence="2 3">
    <name type="scientific">Lapidilactobacillus achengensis</name>
    <dbReference type="NCBI Taxonomy" id="2486000"/>
    <lineage>
        <taxon>Bacteria</taxon>
        <taxon>Bacillati</taxon>
        <taxon>Bacillota</taxon>
        <taxon>Bacilli</taxon>
        <taxon>Lactobacillales</taxon>
        <taxon>Lactobacillaceae</taxon>
        <taxon>Lapidilactobacillus</taxon>
    </lineage>
</organism>
<feature type="region of interest" description="Disordered" evidence="1">
    <location>
        <begin position="43"/>
        <end position="64"/>
    </location>
</feature>
<dbReference type="PANTHER" id="PTHR10068">
    <property type="entry name" value="BONE MARROW PROTEOGLYCAN"/>
    <property type="match status" value="1"/>
</dbReference>
<feature type="region of interest" description="Disordered" evidence="1">
    <location>
        <begin position="447"/>
        <end position="480"/>
    </location>
</feature>
<sequence>MKQEQIGVCLLWGLLLMVAGSSVVAWRGSGSSTTVAHAAVLQPAQKQSGTRQTSGASITRGDDNLPELQTVPLLAGVRAPGSGLVAAPDDQVTVKHYQLNGFTYQHQTSQDTILRPTPSQQPVSGDRIVALIEQVASRLHFYGVGFLGQDQDYRALAIAPRPGLDLNFGSSTFFLSLDQIKQLFTGKVVTGVAQIYLYTGTSASAAWLLGPSDSPDIERQLTAGSQLFQASPFIFKRQFHDDQGRLLFAGAEPPVIPLILNGRDSQDPGAVPSLNLLAKLILHWQGYRLSALKITAEGETITENFSPEFIVTNPDSDNPDSDSPEVDIGFGNTVAAFSHSEIYSDTPGPQTFSFDYIFTKMVDYQDEQGRPLFGDQGPAQGNLRFVSDRESSSTLALDGSNWLRTTYQNKTLQKIIWTVLVGEQSLTITSNFNADGTVTIKRADQASQYGQAQVDPPQAPEDQKMINQAPQKQAATDRPSVAETTAMLRLTALKNNQVLTSDQWQTVVKRLPVNPAGVAHMTLVYRENQPGPQPGKPGPATPTNPNAGDHNNGGTTPTEPTTPTQPTAPTAPTEPTEPTIPTIPVGPTAPIVPDGPSKPSKPLEPVAPTAPTAPSKPPKPTVPAPAQPGTTVPSATKPVVSTAAASTRPTPDTAPRRHGQAASSRPQSLPVAGERDGRQQVYGTLLLAGLLFWRGRALRKRQGAES</sequence>
<evidence type="ECO:0000313" key="3">
    <source>
        <dbReference type="Proteomes" id="UP001596310"/>
    </source>
</evidence>
<reference evidence="3" key="1">
    <citation type="journal article" date="2019" name="Int. J. Syst. Evol. Microbiol.">
        <title>The Global Catalogue of Microorganisms (GCM) 10K type strain sequencing project: providing services to taxonomists for standard genome sequencing and annotation.</title>
        <authorList>
            <consortium name="The Broad Institute Genomics Platform"/>
            <consortium name="The Broad Institute Genome Sequencing Center for Infectious Disease"/>
            <person name="Wu L."/>
            <person name="Ma J."/>
        </authorList>
    </citation>
    <scope>NUCLEOTIDE SEQUENCE [LARGE SCALE GENOMIC DNA]</scope>
    <source>
        <strain evidence="3">CCM 8897</strain>
    </source>
</reference>
<feature type="compositionally biased region" description="Polar residues" evidence="1">
    <location>
        <begin position="44"/>
        <end position="57"/>
    </location>
</feature>
<feature type="region of interest" description="Disordered" evidence="1">
    <location>
        <begin position="527"/>
        <end position="677"/>
    </location>
</feature>
<accession>A0ABW1UN62</accession>
<dbReference type="PANTHER" id="PTHR10068:SF14">
    <property type="entry name" value="CELL WALL ADHESIN EAP1"/>
    <property type="match status" value="1"/>
</dbReference>
<protein>
    <submittedName>
        <fullName evidence="2">Uncharacterized protein</fullName>
    </submittedName>
</protein>
<comment type="caution">
    <text evidence="2">The sequence shown here is derived from an EMBL/GenBank/DDBJ whole genome shotgun (WGS) entry which is preliminary data.</text>
</comment>
<feature type="compositionally biased region" description="Pro residues" evidence="1">
    <location>
        <begin position="614"/>
        <end position="626"/>
    </location>
</feature>
<evidence type="ECO:0000313" key="2">
    <source>
        <dbReference type="EMBL" id="MFC6314631.1"/>
    </source>
</evidence>
<feature type="compositionally biased region" description="Pro residues" evidence="1">
    <location>
        <begin position="531"/>
        <end position="542"/>
    </location>
</feature>
<proteinExistence type="predicted"/>
<name>A0ABW1UN62_9LACO</name>
<feature type="compositionally biased region" description="Polar residues" evidence="1">
    <location>
        <begin position="465"/>
        <end position="474"/>
    </location>
</feature>
<evidence type="ECO:0000256" key="1">
    <source>
        <dbReference type="SAM" id="MobiDB-lite"/>
    </source>
</evidence>
<dbReference type="EMBL" id="JBHSSM010000010">
    <property type="protein sequence ID" value="MFC6314631.1"/>
    <property type="molecule type" value="Genomic_DNA"/>
</dbReference>
<keyword evidence="3" id="KW-1185">Reference proteome</keyword>
<dbReference type="Proteomes" id="UP001596310">
    <property type="component" value="Unassembled WGS sequence"/>
</dbReference>
<dbReference type="RefSeq" id="WP_125600383.1">
    <property type="nucleotide sequence ID" value="NZ_JBHSSM010000010.1"/>
</dbReference>
<feature type="compositionally biased region" description="Low complexity" evidence="1">
    <location>
        <begin position="553"/>
        <end position="592"/>
    </location>
</feature>
<gene>
    <name evidence="2" type="ORF">ACFQHW_03505</name>
</gene>